<accession>A0A1H0Z9M7</accession>
<dbReference type="Gene3D" id="3.30.470.20">
    <property type="entry name" value="ATP-grasp fold, B domain"/>
    <property type="match status" value="1"/>
</dbReference>
<keyword evidence="3" id="KW-1185">Reference proteome</keyword>
<dbReference type="InterPro" id="IPR026838">
    <property type="entry name" value="YheC/D"/>
</dbReference>
<dbReference type="SUPFAM" id="SSF56059">
    <property type="entry name" value="Glutathione synthetase ATP-binding domain-like"/>
    <property type="match status" value="1"/>
</dbReference>
<dbReference type="EMBL" id="FNKD01000001">
    <property type="protein sequence ID" value="SDQ24159.1"/>
    <property type="molecule type" value="Genomic_DNA"/>
</dbReference>
<gene>
    <name evidence="2" type="ORF">SAMN05216231_1104</name>
</gene>
<evidence type="ECO:0000313" key="2">
    <source>
        <dbReference type="EMBL" id="SDQ24159.1"/>
    </source>
</evidence>
<evidence type="ECO:0000259" key="1">
    <source>
        <dbReference type="Pfam" id="PF26154"/>
    </source>
</evidence>
<dbReference type="STRING" id="553311.SAMN05216231_1104"/>
<dbReference type="Pfam" id="PF14398">
    <property type="entry name" value="ATPgrasp_YheCD"/>
    <property type="match status" value="2"/>
</dbReference>
<proteinExistence type="predicted"/>
<reference evidence="2 3" key="1">
    <citation type="submission" date="2016-10" db="EMBL/GenBank/DDBJ databases">
        <authorList>
            <person name="de Groot N.N."/>
        </authorList>
    </citation>
    <scope>NUCLEOTIDE SEQUENCE [LARGE SCALE GENOMIC DNA]</scope>
    <source>
        <strain evidence="2 3">CGMCC 1.10449</strain>
    </source>
</reference>
<dbReference type="AlphaFoldDB" id="A0A1H0Z9M7"/>
<feature type="domain" description="DUF8042" evidence="1">
    <location>
        <begin position="7"/>
        <end position="108"/>
    </location>
</feature>
<dbReference type="Pfam" id="PF26154">
    <property type="entry name" value="DUF8042"/>
    <property type="match status" value="1"/>
</dbReference>
<protein>
    <submittedName>
        <fullName evidence="2">YheC/D like ATP-grasp</fullName>
    </submittedName>
</protein>
<dbReference type="Proteomes" id="UP000199444">
    <property type="component" value="Unassembled WGS sequence"/>
</dbReference>
<name>A0A1H0Z9M7_9BACI</name>
<sequence length="838" mass="96427">MENTKDKQLHQALNIIDTLLEASDHFYKLVKNKELNQSIFIFSSMLEGAETVNKIITSSMAEYTPQKDKVEKQLLLIAQNLENGKLTKIAEILQFSFIPLLKDLRNSFSEKVGVQDENRLITIGVFASLRNPRTFYTKERVNALVQESERQNTRLLFFSSSDVDFNSGQIEADEWQNGKWERTVAAFPDVINNVGGGRRSHTERKLRRQIPFTSFHVGNKFSLPKRIVQHRDYAELLVPFKVCTNEVMIHDFLDENNSVVFKALSGNRGENIYFITKKGNRYSLLDQKKQQILNQSAFNEWLQKIILSQKGSYIIQRYIHTRTKNDEPYHIRAHVQKDMEGKWQLTHIYPRIGSKKSNLSNISTEGRVEDLLTFLTNEYGEQGKKHEQAILKLSMDLAWHLDKLHGLALDELGIDLAIDENGRYWMHETNNGPQTAFHEEKRAVNTIGYAKYIAKNVLVHTDSIREASKVKGKFNARTTNLPFADLDNRPIIGMLLGAQTNDNLASAAIQAAKEANVHFYSFSPKDIDYDEMLIKGFFYENNEWTPKVVEYPDVIIDRLKLRGAKRAQVLYEELEDIPFTNEWSALTSKRSELYEKLQTNEELANLLSPYQRIHRTRDVFRFIERYGKVIVKPEIGSLLTSQYIEKNANGKYSVTKGKTIKEYSEFPLVNNLKNLMKKENFIVQKDSGFITNSSQPFNIHVHMAKGNNNEWSIVSLRSEVKNNVDNTKQQEIHREQKDFNGDNFGSIYSTSLHRRLERLSSKIVNTIEEAHDESISEADIKLALDENGELSLMEADPNGPEVIANVTEFANFVIPYARLLTESNKSEASIEEGKQLTY</sequence>
<evidence type="ECO:0000313" key="3">
    <source>
        <dbReference type="Proteomes" id="UP000199444"/>
    </source>
</evidence>
<dbReference type="InterPro" id="IPR058355">
    <property type="entry name" value="DUF8042"/>
</dbReference>
<organism evidence="2 3">
    <name type="scientific">Virgibacillus salinus</name>
    <dbReference type="NCBI Taxonomy" id="553311"/>
    <lineage>
        <taxon>Bacteria</taxon>
        <taxon>Bacillati</taxon>
        <taxon>Bacillota</taxon>
        <taxon>Bacilli</taxon>
        <taxon>Bacillales</taxon>
        <taxon>Bacillaceae</taxon>
        <taxon>Virgibacillus</taxon>
    </lineage>
</organism>
<dbReference type="RefSeq" id="WP_092491924.1">
    <property type="nucleotide sequence ID" value="NZ_FNKD01000001.1"/>
</dbReference>